<dbReference type="Pfam" id="PF14395">
    <property type="entry name" value="COOH-NH2_lig"/>
    <property type="match status" value="1"/>
</dbReference>
<sequence length="387" mass="45196">MTIDDKIISFHEKINFKLNPQLPSMLKHHGIKLGEIHNGGRNQVKVRAFHFNLLSAKRGTCSSALLFSSNIVWKEIQYDEFYFEKELKEFAIQCLYLLSIPLGECVVQRCGKKGITVIQVRSLKLEELTKKEKELLLLTLGNKNKNFENVTFGCDIELMVKNLHTSSFMNMDALLKEGQIGLDDAIAVHKKRVIHPIVEVRSKPASNMTELFDDVFLLYQKLQKATSNHYLTIITDAHPFGRFFLGGHIHFGNTPLTFQHVRLLDQFVTIPFSYVEQKPSFQRRRYYGRLGSVRENRFQGFEYRVLPSWFNLIPNSLPLLLWVEFLMKNPTKLEASNFQKKDLQSYYCCDCQTRSLTDWIKENEDYFIEKKEKALFINYVSFLKKLV</sequence>
<dbReference type="EMBL" id="MLQR01000029">
    <property type="protein sequence ID" value="OIJ13089.1"/>
    <property type="molecule type" value="Genomic_DNA"/>
</dbReference>
<dbReference type="OrthoDB" id="2078085at2"/>
<protein>
    <submittedName>
        <fullName evidence="1">Uncharacterized protein</fullName>
    </submittedName>
</protein>
<dbReference type="RefSeq" id="WP_071309687.1">
    <property type="nucleotide sequence ID" value="NZ_MLQR01000029.1"/>
</dbReference>
<reference evidence="1 2" key="1">
    <citation type="submission" date="2016-10" db="EMBL/GenBank/DDBJ databases">
        <title>Draft genome sequences of four alkaliphilic bacteria belonging to the Anaerobacillus genus.</title>
        <authorList>
            <person name="Bassil N.M."/>
            <person name="Lloyd J.R."/>
        </authorList>
    </citation>
    <scope>NUCLEOTIDE SEQUENCE [LARGE SCALE GENOMIC DNA]</scope>
    <source>
        <strain evidence="1 2">DSM 18345</strain>
    </source>
</reference>
<evidence type="ECO:0000313" key="2">
    <source>
        <dbReference type="Proteomes" id="UP000179524"/>
    </source>
</evidence>
<evidence type="ECO:0000313" key="1">
    <source>
        <dbReference type="EMBL" id="OIJ13089.1"/>
    </source>
</evidence>
<dbReference type="InterPro" id="IPR025681">
    <property type="entry name" value="COOH-NH2_lig"/>
</dbReference>
<accession>A0A1S2LKP2</accession>
<name>A0A1S2LKP2_9BACI</name>
<keyword evidence="2" id="KW-1185">Reference proteome</keyword>
<comment type="caution">
    <text evidence="1">The sequence shown here is derived from an EMBL/GenBank/DDBJ whole genome shotgun (WGS) entry which is preliminary data.</text>
</comment>
<proteinExistence type="predicted"/>
<dbReference type="AlphaFoldDB" id="A0A1S2LKP2"/>
<gene>
    <name evidence="1" type="ORF">BKP37_11280</name>
</gene>
<dbReference type="Proteomes" id="UP000179524">
    <property type="component" value="Unassembled WGS sequence"/>
</dbReference>
<organism evidence="1 2">
    <name type="scientific">Anaerobacillus alkalilacustris</name>
    <dbReference type="NCBI Taxonomy" id="393763"/>
    <lineage>
        <taxon>Bacteria</taxon>
        <taxon>Bacillati</taxon>
        <taxon>Bacillota</taxon>
        <taxon>Bacilli</taxon>
        <taxon>Bacillales</taxon>
        <taxon>Bacillaceae</taxon>
        <taxon>Anaerobacillus</taxon>
    </lineage>
</organism>